<protein>
    <submittedName>
        <fullName evidence="2">Uncharacterized protein</fullName>
    </submittedName>
</protein>
<proteinExistence type="predicted"/>
<dbReference type="Proteomes" id="UP000095287">
    <property type="component" value="Unplaced"/>
</dbReference>
<evidence type="ECO:0000313" key="2">
    <source>
        <dbReference type="WBParaSite" id="L893_g15605.t1"/>
    </source>
</evidence>
<evidence type="ECO:0000313" key="1">
    <source>
        <dbReference type="Proteomes" id="UP000095287"/>
    </source>
</evidence>
<keyword evidence="1" id="KW-1185">Reference proteome</keyword>
<dbReference type="WBParaSite" id="L893_g15605.t1">
    <property type="protein sequence ID" value="L893_g15605.t1"/>
    <property type="gene ID" value="L893_g15605"/>
</dbReference>
<dbReference type="AlphaFoldDB" id="A0A1I7YEY0"/>
<organism evidence="1 2">
    <name type="scientific">Steinernema glaseri</name>
    <dbReference type="NCBI Taxonomy" id="37863"/>
    <lineage>
        <taxon>Eukaryota</taxon>
        <taxon>Metazoa</taxon>
        <taxon>Ecdysozoa</taxon>
        <taxon>Nematoda</taxon>
        <taxon>Chromadorea</taxon>
        <taxon>Rhabditida</taxon>
        <taxon>Tylenchina</taxon>
        <taxon>Panagrolaimomorpha</taxon>
        <taxon>Strongyloidoidea</taxon>
        <taxon>Steinernematidae</taxon>
        <taxon>Steinernema</taxon>
    </lineage>
</organism>
<accession>A0A1I7YEY0</accession>
<reference evidence="2" key="1">
    <citation type="submission" date="2016-11" db="UniProtKB">
        <authorList>
            <consortium name="WormBaseParasite"/>
        </authorList>
    </citation>
    <scope>IDENTIFICATION</scope>
</reference>
<name>A0A1I7YEY0_9BILA</name>
<sequence>MSSCPHSNTVLGISCIRSRHLLIRTVLAKEESRSPYSRSATLSDPTRSIGLPTTIRSIPSLHSLAVHPQPLAMANCLPPWRYGLDDCADLL</sequence>